<feature type="chain" id="PRO_5017944980" evidence="1">
    <location>
        <begin position="25"/>
        <end position="91"/>
    </location>
</feature>
<dbReference type="Proteomes" id="UP000276834">
    <property type="component" value="Unassembled WGS sequence"/>
</dbReference>
<gene>
    <name evidence="2" type="ORF">DV515_00004556</name>
</gene>
<keyword evidence="1" id="KW-0732">Signal</keyword>
<feature type="non-terminal residue" evidence="2">
    <location>
        <position position="91"/>
    </location>
</feature>
<organism evidence="2 3">
    <name type="scientific">Chloebia gouldiae</name>
    <name type="common">Gouldian finch</name>
    <name type="synonym">Erythrura gouldiae</name>
    <dbReference type="NCBI Taxonomy" id="44316"/>
    <lineage>
        <taxon>Eukaryota</taxon>
        <taxon>Metazoa</taxon>
        <taxon>Chordata</taxon>
        <taxon>Craniata</taxon>
        <taxon>Vertebrata</taxon>
        <taxon>Euteleostomi</taxon>
        <taxon>Archelosauria</taxon>
        <taxon>Archosauria</taxon>
        <taxon>Dinosauria</taxon>
        <taxon>Saurischia</taxon>
        <taxon>Theropoda</taxon>
        <taxon>Coelurosauria</taxon>
        <taxon>Aves</taxon>
        <taxon>Neognathae</taxon>
        <taxon>Neoaves</taxon>
        <taxon>Telluraves</taxon>
        <taxon>Australaves</taxon>
        <taxon>Passeriformes</taxon>
        <taxon>Passeroidea</taxon>
        <taxon>Passeridae</taxon>
        <taxon>Chloebia</taxon>
    </lineage>
</organism>
<dbReference type="EMBL" id="QUSF01000009">
    <property type="protein sequence ID" value="RLW06435.1"/>
    <property type="molecule type" value="Genomic_DNA"/>
</dbReference>
<comment type="caution">
    <text evidence="2">The sequence shown here is derived from an EMBL/GenBank/DDBJ whole genome shotgun (WGS) entry which is preliminary data.</text>
</comment>
<dbReference type="AlphaFoldDB" id="A0A3L8SSY8"/>
<evidence type="ECO:0000313" key="2">
    <source>
        <dbReference type="EMBL" id="RLW06435.1"/>
    </source>
</evidence>
<proteinExistence type="predicted"/>
<evidence type="ECO:0000256" key="1">
    <source>
        <dbReference type="SAM" id="SignalP"/>
    </source>
</evidence>
<protein>
    <submittedName>
        <fullName evidence="2">Uncharacterized protein</fullName>
    </submittedName>
</protein>
<evidence type="ECO:0000313" key="3">
    <source>
        <dbReference type="Proteomes" id="UP000276834"/>
    </source>
</evidence>
<reference evidence="2 3" key="1">
    <citation type="journal article" date="2018" name="Proc. R. Soc. B">
        <title>A non-coding region near Follistatin controls head colour polymorphism in the Gouldian finch.</title>
        <authorList>
            <person name="Toomey M.B."/>
            <person name="Marques C.I."/>
            <person name="Andrade P."/>
            <person name="Araujo P.M."/>
            <person name="Sabatino S."/>
            <person name="Gazda M.A."/>
            <person name="Afonso S."/>
            <person name="Lopes R.J."/>
            <person name="Corbo J.C."/>
            <person name="Carneiro M."/>
        </authorList>
    </citation>
    <scope>NUCLEOTIDE SEQUENCE [LARGE SCALE GENOMIC DNA]</scope>
    <source>
        <strain evidence="2">Red01</strain>
        <tissue evidence="2">Muscle</tissue>
    </source>
</reference>
<accession>A0A3L8SSY8</accession>
<sequence>MGQAFPQVDAAVVLCSLLQLKCMGQPQKGSRKYIGPRFLILFSAESALRTGMCRPWDSCQHFRNSSMNMTISDLFPAAVVMGQELTAEHGV</sequence>
<feature type="signal peptide" evidence="1">
    <location>
        <begin position="1"/>
        <end position="24"/>
    </location>
</feature>
<keyword evidence="3" id="KW-1185">Reference proteome</keyword>
<name>A0A3L8SSY8_CHLGU</name>